<proteinExistence type="predicted"/>
<keyword evidence="1" id="KW-1185">Reference proteome</keyword>
<dbReference type="RefSeq" id="XP_022977325.1">
    <property type="nucleotide sequence ID" value="XM_023121557.1"/>
</dbReference>
<dbReference type="Proteomes" id="UP000504608">
    <property type="component" value="Unplaced"/>
</dbReference>
<evidence type="ECO:0000313" key="2">
    <source>
        <dbReference type="RefSeq" id="XP_022977325.1"/>
    </source>
</evidence>
<dbReference type="GeneID" id="111477676"/>
<name>A0A6J1ILZ7_CUCMA</name>
<protein>
    <submittedName>
        <fullName evidence="2">Uncharacterized protein LOC111477676</fullName>
    </submittedName>
</protein>
<dbReference type="KEGG" id="cmax:111477676"/>
<gene>
    <name evidence="2" type="primary">LOC111477676</name>
</gene>
<organism evidence="1 2">
    <name type="scientific">Cucurbita maxima</name>
    <name type="common">Pumpkin</name>
    <name type="synonym">Winter squash</name>
    <dbReference type="NCBI Taxonomy" id="3661"/>
    <lineage>
        <taxon>Eukaryota</taxon>
        <taxon>Viridiplantae</taxon>
        <taxon>Streptophyta</taxon>
        <taxon>Embryophyta</taxon>
        <taxon>Tracheophyta</taxon>
        <taxon>Spermatophyta</taxon>
        <taxon>Magnoliopsida</taxon>
        <taxon>eudicotyledons</taxon>
        <taxon>Gunneridae</taxon>
        <taxon>Pentapetalae</taxon>
        <taxon>rosids</taxon>
        <taxon>fabids</taxon>
        <taxon>Cucurbitales</taxon>
        <taxon>Cucurbitaceae</taxon>
        <taxon>Cucurbiteae</taxon>
        <taxon>Cucurbita</taxon>
    </lineage>
</organism>
<accession>A0A6J1ILZ7</accession>
<sequence length="102" mass="11582">MALFDSQAIAPLCTHLVTKDHPRAFGFVNGVKYNNTDSKMELLVEQACLSASTTELRKCKQQWWFSWRNRLSSGEKQSEEPQHAVGFLMLCPLLSCRHPKAS</sequence>
<evidence type="ECO:0000313" key="1">
    <source>
        <dbReference type="Proteomes" id="UP000504608"/>
    </source>
</evidence>
<reference evidence="2" key="1">
    <citation type="submission" date="2025-08" db="UniProtKB">
        <authorList>
            <consortium name="RefSeq"/>
        </authorList>
    </citation>
    <scope>IDENTIFICATION</scope>
    <source>
        <tissue evidence="2">Young leaves</tissue>
    </source>
</reference>
<dbReference type="AlphaFoldDB" id="A0A6J1ILZ7"/>